<evidence type="ECO:0000256" key="3">
    <source>
        <dbReference type="ARBA" id="ARBA00004887"/>
    </source>
</evidence>
<gene>
    <name evidence="12" type="ORF">ENW73_06290</name>
</gene>
<feature type="repeat" description="Lumazine-binding" evidence="10">
    <location>
        <begin position="96"/>
        <end position="192"/>
    </location>
</feature>
<feature type="domain" description="Lumazine-binding" evidence="11">
    <location>
        <begin position="1"/>
        <end position="95"/>
    </location>
</feature>
<dbReference type="FunFam" id="2.40.30.20:FF:000004">
    <property type="entry name" value="Riboflavin synthase, alpha subunit"/>
    <property type="match status" value="1"/>
</dbReference>
<evidence type="ECO:0000256" key="6">
    <source>
        <dbReference type="ARBA" id="ARBA00022619"/>
    </source>
</evidence>
<dbReference type="NCBIfam" id="NF006767">
    <property type="entry name" value="PRK09289.1"/>
    <property type="match status" value="1"/>
</dbReference>
<dbReference type="InterPro" id="IPR017938">
    <property type="entry name" value="Riboflavin_synthase-like_b-brl"/>
</dbReference>
<keyword evidence="8" id="KW-0677">Repeat</keyword>
<dbReference type="GO" id="GO:0009231">
    <property type="term" value="P:riboflavin biosynthetic process"/>
    <property type="evidence" value="ECO:0007669"/>
    <property type="project" value="UniProtKB-KW"/>
</dbReference>
<dbReference type="EMBL" id="DTLI01000151">
    <property type="protein sequence ID" value="HHS52457.1"/>
    <property type="molecule type" value="Genomic_DNA"/>
</dbReference>
<evidence type="ECO:0000256" key="8">
    <source>
        <dbReference type="ARBA" id="ARBA00022737"/>
    </source>
</evidence>
<dbReference type="CDD" id="cd00402">
    <property type="entry name" value="Riboflavin_synthase_like"/>
    <property type="match status" value="1"/>
</dbReference>
<feature type="repeat" description="Lumazine-binding" evidence="10">
    <location>
        <begin position="1"/>
        <end position="95"/>
    </location>
</feature>
<name>A0A7C6EB22_UNCW3</name>
<dbReference type="SUPFAM" id="SSF63380">
    <property type="entry name" value="Riboflavin synthase domain-like"/>
    <property type="match status" value="2"/>
</dbReference>
<evidence type="ECO:0000256" key="10">
    <source>
        <dbReference type="PROSITE-ProRule" id="PRU00524"/>
    </source>
</evidence>
<evidence type="ECO:0000259" key="11">
    <source>
        <dbReference type="PROSITE" id="PS51177"/>
    </source>
</evidence>
<organism evidence="12">
    <name type="scientific">candidate division WOR-3 bacterium</name>
    <dbReference type="NCBI Taxonomy" id="2052148"/>
    <lineage>
        <taxon>Bacteria</taxon>
        <taxon>Bacteria division WOR-3</taxon>
    </lineage>
</organism>
<dbReference type="PROSITE" id="PS51177">
    <property type="entry name" value="LUMAZINE_BIND"/>
    <property type="match status" value="2"/>
</dbReference>
<comment type="caution">
    <text evidence="12">The sequence shown here is derived from an EMBL/GenBank/DDBJ whole genome shotgun (WGS) entry which is preliminary data.</text>
</comment>
<evidence type="ECO:0000256" key="7">
    <source>
        <dbReference type="ARBA" id="ARBA00022679"/>
    </source>
</evidence>
<feature type="domain" description="Lumazine-binding" evidence="11">
    <location>
        <begin position="96"/>
        <end position="192"/>
    </location>
</feature>
<dbReference type="PANTHER" id="PTHR21098">
    <property type="entry name" value="RIBOFLAVIN SYNTHASE ALPHA CHAIN"/>
    <property type="match status" value="1"/>
</dbReference>
<evidence type="ECO:0000256" key="1">
    <source>
        <dbReference type="ARBA" id="ARBA00000968"/>
    </source>
</evidence>
<evidence type="ECO:0000313" key="12">
    <source>
        <dbReference type="EMBL" id="HHS52457.1"/>
    </source>
</evidence>
<dbReference type="Gene3D" id="2.40.30.20">
    <property type="match status" value="2"/>
</dbReference>
<accession>A0A7C6EB22</accession>
<dbReference type="InterPro" id="IPR001783">
    <property type="entry name" value="Lumazine-bd"/>
</dbReference>
<dbReference type="InterPro" id="IPR026017">
    <property type="entry name" value="Lumazine-bd_dom"/>
</dbReference>
<comment type="function">
    <text evidence="2">Catalyzes the dismutation of two molecules of 6,7-dimethyl-8-ribityllumazine, resulting in the formation of riboflavin and 5-amino-6-(D-ribitylamino)uracil.</text>
</comment>
<dbReference type="GO" id="GO:0004746">
    <property type="term" value="F:riboflavin synthase activity"/>
    <property type="evidence" value="ECO:0007669"/>
    <property type="project" value="UniProtKB-UniRule"/>
</dbReference>
<evidence type="ECO:0000256" key="5">
    <source>
        <dbReference type="ARBA" id="ARBA00013950"/>
    </source>
</evidence>
<proteinExistence type="predicted"/>
<comment type="catalytic activity">
    <reaction evidence="1">
        <text>2 6,7-dimethyl-8-(1-D-ribityl)lumazine + H(+) = 5-amino-6-(D-ribitylamino)uracil + riboflavin</text>
        <dbReference type="Rhea" id="RHEA:20772"/>
        <dbReference type="ChEBI" id="CHEBI:15378"/>
        <dbReference type="ChEBI" id="CHEBI:15934"/>
        <dbReference type="ChEBI" id="CHEBI:57986"/>
        <dbReference type="ChEBI" id="CHEBI:58201"/>
        <dbReference type="EC" id="2.5.1.9"/>
    </reaction>
</comment>
<evidence type="ECO:0000256" key="2">
    <source>
        <dbReference type="ARBA" id="ARBA00002803"/>
    </source>
</evidence>
<evidence type="ECO:0000256" key="9">
    <source>
        <dbReference type="NCBIfam" id="TIGR00187"/>
    </source>
</evidence>
<dbReference type="NCBIfam" id="TIGR00187">
    <property type="entry name" value="ribE"/>
    <property type="match status" value="1"/>
</dbReference>
<reference evidence="12" key="1">
    <citation type="journal article" date="2020" name="mSystems">
        <title>Genome- and Community-Level Interaction Insights into Carbon Utilization and Element Cycling Functions of Hydrothermarchaeota in Hydrothermal Sediment.</title>
        <authorList>
            <person name="Zhou Z."/>
            <person name="Liu Y."/>
            <person name="Xu W."/>
            <person name="Pan J."/>
            <person name="Luo Z.H."/>
            <person name="Li M."/>
        </authorList>
    </citation>
    <scope>NUCLEOTIDE SEQUENCE [LARGE SCALE GENOMIC DNA]</scope>
    <source>
        <strain evidence="12">SpSt-876</strain>
    </source>
</reference>
<protein>
    <recommendedName>
        <fullName evidence="5 9">Riboflavin synthase</fullName>
        <ecNumber evidence="4 9">2.5.1.9</ecNumber>
    </recommendedName>
</protein>
<dbReference type="PANTHER" id="PTHR21098:SF12">
    <property type="entry name" value="RIBOFLAVIN SYNTHASE"/>
    <property type="match status" value="1"/>
</dbReference>
<keyword evidence="6" id="KW-0686">Riboflavin biosynthesis</keyword>
<dbReference type="InterPro" id="IPR023366">
    <property type="entry name" value="ATP_synth_asu-like_sf"/>
</dbReference>
<keyword evidence="7 12" id="KW-0808">Transferase</keyword>
<dbReference type="EC" id="2.5.1.9" evidence="4 9"/>
<dbReference type="PIRSF" id="PIRSF000498">
    <property type="entry name" value="Riboflavin_syn_A"/>
    <property type="match status" value="1"/>
</dbReference>
<dbReference type="Pfam" id="PF00677">
    <property type="entry name" value="Lum_binding"/>
    <property type="match status" value="2"/>
</dbReference>
<dbReference type="AlphaFoldDB" id="A0A7C6EB22"/>
<dbReference type="NCBIfam" id="NF009566">
    <property type="entry name" value="PRK13020.1"/>
    <property type="match status" value="1"/>
</dbReference>
<sequence length="196" mass="21512">MFTGLIETVGEIITIKANGTNRIFTILANFAPELNIGESVAVDGCCLTVIEKTDQTFQVEVTAETLKTTTLRYLRPKDYVNLERALLSLSRLGGHFVLGHIDEVGRIRTIRPEGQAKIFQIGVKSKNCAYLVTKGSIAVDGISLTINSVRANMFTVNLIPYTLRKTTLGKKGPGDLVNIEYDILAKLIQANLKSNQ</sequence>
<comment type="pathway">
    <text evidence="3">Cofactor biosynthesis; riboflavin biosynthesis; riboflavin from 2-hydroxy-3-oxobutyl phosphate and 5-amino-6-(D-ribitylamino)uracil: step 2/2.</text>
</comment>
<evidence type="ECO:0000256" key="4">
    <source>
        <dbReference type="ARBA" id="ARBA00012827"/>
    </source>
</evidence>